<evidence type="ECO:0000313" key="1">
    <source>
        <dbReference type="EMBL" id="XAO73922.1"/>
    </source>
</evidence>
<sequence>MRISILIILIAFMNSCNKENYTTEKKKGNTLQKIMYEHGKITNSKTYKSGILNAEFIYDNSGVIIKMYQYYSNGKIQSYSYLIKKPNHYVTKIYHKNKQIASEGEGDYFKDKNLYLRRGTWIFYNNTGVPYSIYTFGHDEKNEYIQDEVIFDTVKNKIIKEARYDPAVLYKK</sequence>
<dbReference type="Gene3D" id="3.90.930.1">
    <property type="match status" value="1"/>
</dbReference>
<evidence type="ECO:0000313" key="2">
    <source>
        <dbReference type="Proteomes" id="UP001463665"/>
    </source>
</evidence>
<reference evidence="1 2" key="1">
    <citation type="submission" date="2024-04" db="EMBL/GenBank/DDBJ databases">
        <title>Genome sequencing and assembly of rice foliar adapted Chryseobacterium endophyticum OsEnb-ALM-A6.</title>
        <authorList>
            <person name="Kumar S."/>
            <person name="Javed M."/>
            <person name="Chouhan V."/>
            <person name="Charishma K."/>
            <person name="Patel A."/>
            <person name="Kumar M."/>
            <person name="Sahu K.P."/>
            <person name="Kumar A."/>
        </authorList>
    </citation>
    <scope>NUCLEOTIDE SEQUENCE [LARGE SCALE GENOMIC DNA]</scope>
    <source>
        <strain evidence="1 2">OsEnb-ALM-A6</strain>
    </source>
</reference>
<accession>A0AAU6WLT6</accession>
<proteinExistence type="predicted"/>
<organism evidence="1 2">
    <name type="scientific">Chryseobacterium endophyticum</name>
    <dbReference type="NCBI Taxonomy" id="1854762"/>
    <lineage>
        <taxon>Bacteria</taxon>
        <taxon>Pseudomonadati</taxon>
        <taxon>Bacteroidota</taxon>
        <taxon>Flavobacteriia</taxon>
        <taxon>Flavobacteriales</taxon>
        <taxon>Weeksellaceae</taxon>
        <taxon>Chryseobacterium group</taxon>
        <taxon>Chryseobacterium</taxon>
    </lineage>
</organism>
<dbReference type="EMBL" id="CP154834">
    <property type="protein sequence ID" value="XAO73922.1"/>
    <property type="molecule type" value="Genomic_DNA"/>
</dbReference>
<name>A0AAU6WLT6_9FLAO</name>
<dbReference type="Proteomes" id="UP001463665">
    <property type="component" value="Chromosome"/>
</dbReference>
<keyword evidence="2" id="KW-1185">Reference proteome</keyword>
<dbReference type="RefSeq" id="WP_345766248.1">
    <property type="nucleotide sequence ID" value="NZ_CP154834.1"/>
</dbReference>
<gene>
    <name evidence="1" type="ORF">AAFP95_19920</name>
</gene>
<dbReference type="AlphaFoldDB" id="A0AAU6WLT6"/>
<protein>
    <submittedName>
        <fullName evidence="1">Uncharacterized protein</fullName>
    </submittedName>
</protein>